<name>A0A9X1R5E5_9BRAD</name>
<proteinExistence type="predicted"/>
<dbReference type="RefSeq" id="WP_237890102.1">
    <property type="nucleotide sequence ID" value="NZ_JAKLTY010000004.1"/>
</dbReference>
<sequence>MAKFIDLKPDRTANLDRQLRGAFRDIVTSKYVDTTQVKGDVKRLSKERGSIITSRNVRPVKTK</sequence>
<accession>A0A9X1R5E5</accession>
<protein>
    <submittedName>
        <fullName evidence="1">Uncharacterized protein</fullName>
    </submittedName>
</protein>
<organism evidence="1 2">
    <name type="scientific">Bradyrhizobium zhengyangense</name>
    <dbReference type="NCBI Taxonomy" id="2911009"/>
    <lineage>
        <taxon>Bacteria</taxon>
        <taxon>Pseudomonadati</taxon>
        <taxon>Pseudomonadota</taxon>
        <taxon>Alphaproteobacteria</taxon>
        <taxon>Hyphomicrobiales</taxon>
        <taxon>Nitrobacteraceae</taxon>
        <taxon>Bradyrhizobium</taxon>
    </lineage>
</organism>
<dbReference type="EMBL" id="JAKLTY010000004">
    <property type="protein sequence ID" value="MCG2626584.1"/>
    <property type="molecule type" value="Genomic_DNA"/>
</dbReference>
<dbReference type="AlphaFoldDB" id="A0A9X1R5E5"/>
<evidence type="ECO:0000313" key="2">
    <source>
        <dbReference type="Proteomes" id="UP001139054"/>
    </source>
</evidence>
<gene>
    <name evidence="1" type="ORF">L6654_08100</name>
</gene>
<dbReference type="Proteomes" id="UP001139054">
    <property type="component" value="Unassembled WGS sequence"/>
</dbReference>
<comment type="caution">
    <text evidence="1">The sequence shown here is derived from an EMBL/GenBank/DDBJ whole genome shotgun (WGS) entry which is preliminary data.</text>
</comment>
<reference evidence="1" key="1">
    <citation type="submission" date="2022-01" db="EMBL/GenBank/DDBJ databases">
        <title>Genome sequnece data of strain Bradyrhizobium sp. nov.</title>
        <authorList>
            <person name="Zhang J."/>
        </authorList>
    </citation>
    <scope>NUCLEOTIDE SEQUENCE</scope>
    <source>
        <strain evidence="1">WYCCWR 13023</strain>
    </source>
</reference>
<evidence type="ECO:0000313" key="1">
    <source>
        <dbReference type="EMBL" id="MCG2626584.1"/>
    </source>
</evidence>